<name>A0A1G7LN43_9FLAO</name>
<dbReference type="InterPro" id="IPR026444">
    <property type="entry name" value="Secre_tail"/>
</dbReference>
<accession>A0A1G7LN43</accession>
<evidence type="ECO:0000313" key="3">
    <source>
        <dbReference type="Proteomes" id="UP000199203"/>
    </source>
</evidence>
<proteinExistence type="predicted"/>
<reference evidence="3" key="1">
    <citation type="submission" date="2016-10" db="EMBL/GenBank/DDBJ databases">
        <authorList>
            <person name="Varghese N."/>
            <person name="Submissions S."/>
        </authorList>
    </citation>
    <scope>NUCLEOTIDE SEQUENCE [LARGE SCALE GENOMIC DNA]</scope>
    <source>
        <strain evidence="3">DSM 19684</strain>
    </source>
</reference>
<dbReference type="NCBIfam" id="TIGR04183">
    <property type="entry name" value="Por_Secre_tail"/>
    <property type="match status" value="1"/>
</dbReference>
<dbReference type="AlphaFoldDB" id="A0A1G7LN43"/>
<keyword evidence="1" id="KW-0732">Signal</keyword>
<evidence type="ECO:0000256" key="1">
    <source>
        <dbReference type="ARBA" id="ARBA00022729"/>
    </source>
</evidence>
<dbReference type="STRING" id="454006.SAMN05421825_1548"/>
<protein>
    <submittedName>
        <fullName evidence="2">Por secretion system C-terminal sorting domain-containing protein</fullName>
    </submittedName>
</protein>
<gene>
    <name evidence="2" type="ORF">SAMN05421825_1548</name>
</gene>
<dbReference type="EMBL" id="FNBH01000002">
    <property type="protein sequence ID" value="SDF50784.1"/>
    <property type="molecule type" value="Genomic_DNA"/>
</dbReference>
<dbReference type="Proteomes" id="UP000199203">
    <property type="component" value="Unassembled WGS sequence"/>
</dbReference>
<organism evidence="2 3">
    <name type="scientific">Epilithonimonas hungarica</name>
    <dbReference type="NCBI Taxonomy" id="454006"/>
    <lineage>
        <taxon>Bacteria</taxon>
        <taxon>Pseudomonadati</taxon>
        <taxon>Bacteroidota</taxon>
        <taxon>Flavobacteriia</taxon>
        <taxon>Flavobacteriales</taxon>
        <taxon>Weeksellaceae</taxon>
        <taxon>Chryseobacterium group</taxon>
        <taxon>Epilithonimonas</taxon>
    </lineage>
</organism>
<evidence type="ECO:0000313" key="2">
    <source>
        <dbReference type="EMBL" id="SDF50784.1"/>
    </source>
</evidence>
<sequence length="96" mass="10662">MGIVALMNIKNSIKVYPNPVSAGNQYTVNITWDGPALNQIYNLQVYNGNGGYVFGYQPTNGINYTTFSLQNQLPGIFIVNFTLNTGQVISKNILKW</sequence>
<keyword evidence="3" id="KW-1185">Reference proteome</keyword>